<feature type="region of interest" description="Disordered" evidence="1">
    <location>
        <begin position="564"/>
        <end position="606"/>
    </location>
</feature>
<gene>
    <name evidence="2" type="ORF">MM415A01403_0007</name>
</gene>
<evidence type="ECO:0000256" key="1">
    <source>
        <dbReference type="SAM" id="MobiDB-lite"/>
    </source>
</evidence>
<protein>
    <submittedName>
        <fullName evidence="2">Uncharacterized protein</fullName>
    </submittedName>
</protein>
<accession>A0A6M3K3H9</accession>
<dbReference type="AlphaFoldDB" id="A0A6M3K3H9"/>
<name>A0A6M3K3H9_9ZZZZ</name>
<proteinExistence type="predicted"/>
<sequence length="730" mass="83106">MSKYKKSPRIETANLNSDPAYVTWQGNLVDQPTIMKYINGAVDEYKGIQSYERASAGLSSRYGFHNDYSNLATNVSGRPGLSRLDYEAFRPQEALPTKPKDIICRSDEIYQRVGLIKNIVDLMGDFGSQGIRITHPNKTIQKFYRKWFERVNGPERSERFLNNLYRMANVVVRIQTAKLSKKDGRKLEKVVAQPDLKLQKLGIISGEIPIKYIFLHPSVVDVVGGDLASFVGQPQYLLTIPTHLRRIILNPKGAEQKKLVESLPTEIRQAAKTTKQIPLLKDKTRVFHYKKDDWQDWSHPMIYAVMTDINILEKMKLADTAALDGAISNLRIFKLGSLEHKIAPTRAAASKLAEILESNVGGGTMDLVWGPDIELIESKSEVYKFLGAEKFTPHLNNVYAGLGIPPTLTGMFGTSGTTNNFISLKTLMQRLHYGRDRLNDFWSLELEKIQFAMGFRFPGKVEYDIDNLGDEVAEKSLLIQLADRNLISDELLQYRFGHDPDMEKIRLNRENRERDSGSAVPKSGPWYDPQVGVSYKKIALQKGVLTPGQVGLKQDAQKREMRILKSNDEDVPLTTLNPVKTPPLNQVPGRPKNAKDKQKRKTKQFKPQTRAELEIWLNEVHKQIAEILNPIYLKEQNKKNMRFLTAVEMRQIEHIRFSILMSLEPLQTITANTIEKSLNLNITNNFYISYDKCIDNIAQSLGRQLVLAERQQIQSQLYISNLELSGEYDG</sequence>
<evidence type="ECO:0000313" key="2">
    <source>
        <dbReference type="EMBL" id="QJA76903.1"/>
    </source>
</evidence>
<dbReference type="EMBL" id="MT142251">
    <property type="protein sequence ID" value="QJA76903.1"/>
    <property type="molecule type" value="Genomic_DNA"/>
</dbReference>
<reference evidence="2" key="1">
    <citation type="submission" date="2020-03" db="EMBL/GenBank/DDBJ databases">
        <title>The deep terrestrial virosphere.</title>
        <authorList>
            <person name="Holmfeldt K."/>
            <person name="Nilsson E."/>
            <person name="Simone D."/>
            <person name="Lopez-Fernandez M."/>
            <person name="Wu X."/>
            <person name="de Brujin I."/>
            <person name="Lundin D."/>
            <person name="Andersson A."/>
            <person name="Bertilsson S."/>
            <person name="Dopson M."/>
        </authorList>
    </citation>
    <scope>NUCLEOTIDE SEQUENCE</scope>
    <source>
        <strain evidence="2">MM415A01403</strain>
    </source>
</reference>
<organism evidence="2">
    <name type="scientific">viral metagenome</name>
    <dbReference type="NCBI Taxonomy" id="1070528"/>
    <lineage>
        <taxon>unclassified sequences</taxon>
        <taxon>metagenomes</taxon>
        <taxon>organismal metagenomes</taxon>
    </lineage>
</organism>